<evidence type="ECO:0000313" key="2">
    <source>
        <dbReference type="Proteomes" id="UP000612349"/>
    </source>
</evidence>
<dbReference type="AlphaFoldDB" id="A0A916YW81"/>
<proteinExistence type="predicted"/>
<accession>A0A916YW81</accession>
<evidence type="ECO:0008006" key="3">
    <source>
        <dbReference type="Google" id="ProtNLM"/>
    </source>
</evidence>
<keyword evidence="2" id="KW-1185">Reference proteome</keyword>
<evidence type="ECO:0000313" key="1">
    <source>
        <dbReference type="EMBL" id="GGD64182.1"/>
    </source>
</evidence>
<reference evidence="1" key="2">
    <citation type="submission" date="2020-09" db="EMBL/GenBank/DDBJ databases">
        <authorList>
            <person name="Sun Q."/>
            <person name="Zhou Y."/>
        </authorList>
    </citation>
    <scope>NUCLEOTIDE SEQUENCE</scope>
    <source>
        <strain evidence="1">CGMCC 1.15360</strain>
    </source>
</reference>
<reference evidence="1" key="1">
    <citation type="journal article" date="2014" name="Int. J. Syst. Evol. Microbiol.">
        <title>Complete genome sequence of Corynebacterium casei LMG S-19264T (=DSM 44701T), isolated from a smear-ripened cheese.</title>
        <authorList>
            <consortium name="US DOE Joint Genome Institute (JGI-PGF)"/>
            <person name="Walter F."/>
            <person name="Albersmeier A."/>
            <person name="Kalinowski J."/>
            <person name="Ruckert C."/>
        </authorList>
    </citation>
    <scope>NUCLEOTIDE SEQUENCE</scope>
    <source>
        <strain evidence="1">CGMCC 1.15360</strain>
    </source>
</reference>
<organism evidence="1 2">
    <name type="scientific">Croceicoccus mobilis</name>
    <dbReference type="NCBI Taxonomy" id="1703339"/>
    <lineage>
        <taxon>Bacteria</taxon>
        <taxon>Pseudomonadati</taxon>
        <taxon>Pseudomonadota</taxon>
        <taxon>Alphaproteobacteria</taxon>
        <taxon>Sphingomonadales</taxon>
        <taxon>Erythrobacteraceae</taxon>
        <taxon>Croceicoccus</taxon>
    </lineage>
</organism>
<dbReference type="RefSeq" id="WP_066775066.1">
    <property type="nucleotide sequence ID" value="NZ_BMIP01000002.1"/>
</dbReference>
<gene>
    <name evidence="1" type="ORF">GCM10010990_12070</name>
</gene>
<comment type="caution">
    <text evidence="1">The sequence shown here is derived from an EMBL/GenBank/DDBJ whole genome shotgun (WGS) entry which is preliminary data.</text>
</comment>
<dbReference type="EMBL" id="BMIP01000002">
    <property type="protein sequence ID" value="GGD64182.1"/>
    <property type="molecule type" value="Genomic_DNA"/>
</dbReference>
<dbReference type="OrthoDB" id="9794070at2"/>
<dbReference type="Proteomes" id="UP000612349">
    <property type="component" value="Unassembled WGS sequence"/>
</dbReference>
<sequence length="115" mass="12742">MFRSDPREIVEIHCSFRQGLQALQPIKVTDLTCAGCKLDHVPMEITQGDRIAIRIDTLAPIYGVVQWVKSGMGAGLKFEKPLHPAVFKSMLAKLRSENQATGYTPRSNAAPARFC</sequence>
<name>A0A916YW81_9SPHN</name>
<protein>
    <recommendedName>
        <fullName evidence="3">PilZ domain-containing protein</fullName>
    </recommendedName>
</protein>